<accession>A0A507BC48</accession>
<dbReference type="Proteomes" id="UP000319257">
    <property type="component" value="Unassembled WGS sequence"/>
</dbReference>
<dbReference type="InParanoid" id="A0A507BC48"/>
<protein>
    <submittedName>
        <fullName evidence="2">Uncharacterized protein</fullName>
    </submittedName>
</protein>
<sequence>MALKSVFLRALAILLLCLTLTCSITHATPSITTPNPLRANQEIQLTIDYKPDDALRTRFDSYRVFLALTPPGRGTGAACWLSGRQRLATTQVAVAIPADAAPDRSQVRISTGLFAKGGAAARTSGYSYGPGATLVGANGTWSRRELDGWTVGDAEEMPCRALGCARGCYERYYTGDRSRYSADDASEKEADDCAD</sequence>
<comment type="caution">
    <text evidence="2">The sequence shown here is derived from an EMBL/GenBank/DDBJ whole genome shotgun (WGS) entry which is preliminary data.</text>
</comment>
<dbReference type="EMBL" id="SKBQ01000028">
    <property type="protein sequence ID" value="TPX14418.1"/>
    <property type="molecule type" value="Genomic_DNA"/>
</dbReference>
<organism evidence="2 3">
    <name type="scientific">Thyridium curvatum</name>
    <dbReference type="NCBI Taxonomy" id="1093900"/>
    <lineage>
        <taxon>Eukaryota</taxon>
        <taxon>Fungi</taxon>
        <taxon>Dikarya</taxon>
        <taxon>Ascomycota</taxon>
        <taxon>Pezizomycotina</taxon>
        <taxon>Sordariomycetes</taxon>
        <taxon>Sordariomycetidae</taxon>
        <taxon>Thyridiales</taxon>
        <taxon>Thyridiaceae</taxon>
        <taxon>Thyridium</taxon>
    </lineage>
</organism>
<proteinExistence type="predicted"/>
<feature type="signal peptide" evidence="1">
    <location>
        <begin position="1"/>
        <end position="27"/>
    </location>
</feature>
<keyword evidence="3" id="KW-1185">Reference proteome</keyword>
<dbReference type="AlphaFoldDB" id="A0A507BC48"/>
<evidence type="ECO:0000313" key="3">
    <source>
        <dbReference type="Proteomes" id="UP000319257"/>
    </source>
</evidence>
<name>A0A507BC48_9PEZI</name>
<dbReference type="RefSeq" id="XP_030996129.1">
    <property type="nucleotide sequence ID" value="XM_031139897.1"/>
</dbReference>
<keyword evidence="1" id="KW-0732">Signal</keyword>
<feature type="chain" id="PRO_5021280461" evidence="1">
    <location>
        <begin position="28"/>
        <end position="195"/>
    </location>
</feature>
<evidence type="ECO:0000256" key="1">
    <source>
        <dbReference type="SAM" id="SignalP"/>
    </source>
</evidence>
<reference evidence="2 3" key="1">
    <citation type="submission" date="2019-06" db="EMBL/GenBank/DDBJ databases">
        <title>Draft genome sequence of the filamentous fungus Phialemoniopsis curvata isolated from diesel fuel.</title>
        <authorList>
            <person name="Varaljay V.A."/>
            <person name="Lyon W.J."/>
            <person name="Crouch A.L."/>
            <person name="Drake C.E."/>
            <person name="Hollomon J.M."/>
            <person name="Nadeau L.J."/>
            <person name="Nunn H.S."/>
            <person name="Stevenson B.S."/>
            <person name="Bojanowski C.L."/>
            <person name="Crookes-Goodson W.J."/>
        </authorList>
    </citation>
    <scope>NUCLEOTIDE SEQUENCE [LARGE SCALE GENOMIC DNA]</scope>
    <source>
        <strain evidence="2 3">D216</strain>
    </source>
</reference>
<dbReference type="GeneID" id="41972829"/>
<gene>
    <name evidence="2" type="ORF">E0L32_005382</name>
</gene>
<evidence type="ECO:0000313" key="2">
    <source>
        <dbReference type="EMBL" id="TPX14418.1"/>
    </source>
</evidence>
<dbReference type="OrthoDB" id="5076485at2759"/>